<dbReference type="InterPro" id="IPR044123">
    <property type="entry name" value="W2_eIF2B_epsilon"/>
</dbReference>
<evidence type="ECO:0000313" key="8">
    <source>
        <dbReference type="EMBL" id="KAK9870340.1"/>
    </source>
</evidence>
<dbReference type="InterPro" id="IPR016024">
    <property type="entry name" value="ARM-type_fold"/>
</dbReference>
<evidence type="ECO:0000256" key="4">
    <source>
        <dbReference type="ARBA" id="ARBA00044144"/>
    </source>
</evidence>
<gene>
    <name evidence="8" type="ORF">WA026_006425</name>
</gene>
<dbReference type="PANTHER" id="PTHR45887:SF1">
    <property type="entry name" value="TRANSLATION INITIATION FACTOR EIF-2B SUBUNIT EPSILON"/>
    <property type="match status" value="1"/>
</dbReference>
<dbReference type="EMBL" id="JARQZJ010000002">
    <property type="protein sequence ID" value="KAK9870340.1"/>
    <property type="molecule type" value="Genomic_DNA"/>
</dbReference>
<proteinExistence type="inferred from homology"/>
<reference evidence="8 9" key="1">
    <citation type="submission" date="2023-03" db="EMBL/GenBank/DDBJ databases">
        <title>Genome insight into feeding habits of ladybird beetles.</title>
        <authorList>
            <person name="Li H.-S."/>
            <person name="Huang Y.-H."/>
            <person name="Pang H."/>
        </authorList>
    </citation>
    <scope>NUCLEOTIDE SEQUENCE [LARGE SCALE GENOMIC DNA]</scope>
    <source>
        <strain evidence="8">SYSU_2023b</strain>
        <tissue evidence="8">Whole body</tissue>
    </source>
</reference>
<dbReference type="SUPFAM" id="SSF53448">
    <property type="entry name" value="Nucleotide-diphospho-sugar transferases"/>
    <property type="match status" value="1"/>
</dbReference>
<dbReference type="InterPro" id="IPR056764">
    <property type="entry name" value="LbH_EIF2B3/5"/>
</dbReference>
<dbReference type="PROSITE" id="PS51363">
    <property type="entry name" value="W2"/>
    <property type="match status" value="1"/>
</dbReference>
<dbReference type="FunFam" id="1.25.40.180:FF:000022">
    <property type="entry name" value="Translation initiation factor eIF-2B epsilon subunit"/>
    <property type="match status" value="1"/>
</dbReference>
<dbReference type="InterPro" id="IPR003307">
    <property type="entry name" value="W2_domain"/>
</dbReference>
<name>A0AAW1TK37_9CUCU</name>
<evidence type="ECO:0000256" key="1">
    <source>
        <dbReference type="ARBA" id="ARBA00004514"/>
    </source>
</evidence>
<evidence type="ECO:0000256" key="6">
    <source>
        <dbReference type="ARBA" id="ARBA00046432"/>
    </source>
</evidence>
<feature type="domain" description="W2" evidence="7">
    <location>
        <begin position="462"/>
        <end position="621"/>
    </location>
</feature>
<keyword evidence="3" id="KW-0963">Cytoplasm</keyword>
<evidence type="ECO:0000256" key="5">
    <source>
        <dbReference type="ARBA" id="ARBA00044345"/>
    </source>
</evidence>
<organism evidence="8 9">
    <name type="scientific">Henosepilachna vigintioctopunctata</name>
    <dbReference type="NCBI Taxonomy" id="420089"/>
    <lineage>
        <taxon>Eukaryota</taxon>
        <taxon>Metazoa</taxon>
        <taxon>Ecdysozoa</taxon>
        <taxon>Arthropoda</taxon>
        <taxon>Hexapoda</taxon>
        <taxon>Insecta</taxon>
        <taxon>Pterygota</taxon>
        <taxon>Neoptera</taxon>
        <taxon>Endopterygota</taxon>
        <taxon>Coleoptera</taxon>
        <taxon>Polyphaga</taxon>
        <taxon>Cucujiformia</taxon>
        <taxon>Coccinelloidea</taxon>
        <taxon>Coccinellidae</taxon>
        <taxon>Epilachninae</taxon>
        <taxon>Epilachnini</taxon>
        <taxon>Henosepilachna</taxon>
    </lineage>
</organism>
<evidence type="ECO:0000256" key="3">
    <source>
        <dbReference type="ARBA" id="ARBA00022490"/>
    </source>
</evidence>
<protein>
    <recommendedName>
        <fullName evidence="4">Translation initiation factor eIF2B subunit epsilon</fullName>
    </recommendedName>
    <alternativeName>
        <fullName evidence="5">eIF2B GDP-GTP exchange factor subunit epsilon</fullName>
    </alternativeName>
</protein>
<dbReference type="InterPro" id="IPR029044">
    <property type="entry name" value="Nucleotide-diphossugar_trans"/>
</dbReference>
<dbReference type="SMART" id="SM00515">
    <property type="entry name" value="eIF5C"/>
    <property type="match status" value="1"/>
</dbReference>
<dbReference type="InterPro" id="IPR051956">
    <property type="entry name" value="eIF2B_epsilon"/>
</dbReference>
<dbReference type="GO" id="GO:0005085">
    <property type="term" value="F:guanyl-nucleotide exchange factor activity"/>
    <property type="evidence" value="ECO:0007669"/>
    <property type="project" value="InterPro"/>
</dbReference>
<dbReference type="GO" id="GO:0031369">
    <property type="term" value="F:translation initiation factor binding"/>
    <property type="evidence" value="ECO:0007669"/>
    <property type="project" value="InterPro"/>
</dbReference>
<evidence type="ECO:0000313" key="9">
    <source>
        <dbReference type="Proteomes" id="UP001431783"/>
    </source>
</evidence>
<dbReference type="GO" id="GO:0005829">
    <property type="term" value="C:cytosol"/>
    <property type="evidence" value="ECO:0007669"/>
    <property type="project" value="UniProtKB-SubCell"/>
</dbReference>
<evidence type="ECO:0000259" key="7">
    <source>
        <dbReference type="PROSITE" id="PS51363"/>
    </source>
</evidence>
<dbReference type="CDD" id="cd04197">
    <property type="entry name" value="eIF-2B_epsilon_N"/>
    <property type="match status" value="1"/>
</dbReference>
<keyword evidence="9" id="KW-1185">Reference proteome</keyword>
<dbReference type="InterPro" id="IPR035543">
    <property type="entry name" value="eIF-2B_epsilon_N"/>
</dbReference>
<dbReference type="SUPFAM" id="SSF48371">
    <property type="entry name" value="ARM repeat"/>
    <property type="match status" value="1"/>
</dbReference>
<accession>A0AAW1TK37</accession>
<comment type="subunit">
    <text evidence="6">Component of the translation initiation factor 2B (eIF2B) complex which is a heterodecamer of two sets of five different subunits: alpha, beta, gamma, delta and epsilon. Subunits alpha, beta and delta comprise a regulatory subcomplex and subunits epsilon and gamma comprise a catalytic subcomplex. Within the complex, the hexameric regulatory complex resides at the center, with the two heterodimeric catalytic subcomplexes bound on opposite sides.</text>
</comment>
<dbReference type="Pfam" id="PF02020">
    <property type="entry name" value="W2"/>
    <property type="match status" value="1"/>
</dbReference>
<dbReference type="Gene3D" id="3.90.550.10">
    <property type="entry name" value="Spore Coat Polysaccharide Biosynthesis Protein SpsA, Chain A"/>
    <property type="match status" value="1"/>
</dbReference>
<dbReference type="GO" id="GO:0005851">
    <property type="term" value="C:eukaryotic translation initiation factor 2B complex"/>
    <property type="evidence" value="ECO:0007669"/>
    <property type="project" value="TreeGrafter"/>
</dbReference>
<comment type="similarity">
    <text evidence="2">Belongs to the eIF-2B gamma/epsilon subunits family.</text>
</comment>
<dbReference type="Pfam" id="PF25084">
    <property type="entry name" value="LbH_EIF2B"/>
    <property type="match status" value="1"/>
</dbReference>
<dbReference type="AlphaFoldDB" id="A0AAW1TK37"/>
<evidence type="ECO:0000256" key="2">
    <source>
        <dbReference type="ARBA" id="ARBA00007878"/>
    </source>
</evidence>
<dbReference type="PANTHER" id="PTHR45887">
    <property type="entry name" value="TRANSLATION INITIATION FACTOR EIF-2B SUBUNIT EPSILON"/>
    <property type="match status" value="1"/>
</dbReference>
<comment type="caution">
    <text evidence="8">The sequence shown here is derived from an EMBL/GenBank/DDBJ whole genome shotgun (WGS) entry which is preliminary data.</text>
</comment>
<dbReference type="Proteomes" id="UP001431783">
    <property type="component" value="Unassembled WGS sequence"/>
</dbReference>
<dbReference type="CDD" id="cd11558">
    <property type="entry name" value="W2_eIF2B_epsilon"/>
    <property type="match status" value="1"/>
</dbReference>
<dbReference type="GO" id="GO:0003743">
    <property type="term" value="F:translation initiation factor activity"/>
    <property type="evidence" value="ECO:0007669"/>
    <property type="project" value="TreeGrafter"/>
</dbReference>
<comment type="subcellular location">
    <subcellularLocation>
        <location evidence="1">Cytoplasm</location>
        <location evidence="1">Cytosol</location>
    </subcellularLocation>
</comment>
<dbReference type="Gene3D" id="2.160.10.10">
    <property type="entry name" value="Hexapeptide repeat proteins"/>
    <property type="match status" value="1"/>
</dbReference>
<dbReference type="Gene3D" id="1.25.40.180">
    <property type="match status" value="1"/>
</dbReference>
<sequence>MYNKNEIIHKGNIVQAVVVADEFEDKFIPITNEVPMSLLPLLNKPLLDYTLEFLYLGGVEETFLFCCSQVDMIKEYIRKSIEASAAWSLNMKIHILVSESCRSFGDCLRDLDAKGLLRGDFILLEPGVVSNINLRPILKKHKEVVKKDKGAVITIVYQKAGVGQIGRSAEDDIVVAVDHNNRVLYHKKTRLLEDKRIKLPVEIFLLSDEVSMLHNLKDAHIAVCSSSVLPIFSDNFDFQTRDDFIKGLLMNEEIMGSTIYLHLIRGSQYGGAVTNWQNYQAVSWELKDRWAYPLVPSLKENNLLKDNVIGNGTIVPHDANISRCVIGNNVVLGKNINLEDSFIMSNCKLEDNVTINLSVIGNSCTIRKGSKIIENTVLGNGVNIDQNTILKNQLIQATKPDFCEKEDILGQYAFRLKPDEDEDEILQKLPRLHNMKESIETSDDGFSDSDDENLSYTQSPVLDDTKLFFTEVIDSLTRGFEDDLQCDNLILEINSSRYAYNISVKEVNFNVIKAILHMYLRQPTGQRYFSQLLSYFSPILKNYIRNESAMQDCLQAIEDVAITNEELKENWIVFILNWFYNENYLSEESISNWGRNLDQSAKFSVQVKPFLKWLEEADEEE</sequence>